<reference evidence="8 9" key="1">
    <citation type="journal article" date="2019" name="Int. J. Syst. Evol. Microbiol.">
        <title>The Global Catalogue of Microorganisms (GCM) 10K type strain sequencing project: providing services to taxonomists for standard genome sequencing and annotation.</title>
        <authorList>
            <consortium name="The Broad Institute Genomics Platform"/>
            <consortium name="The Broad Institute Genome Sequencing Center for Infectious Disease"/>
            <person name="Wu L."/>
            <person name="Ma J."/>
        </authorList>
    </citation>
    <scope>NUCLEOTIDE SEQUENCE [LARGE SCALE GENOMIC DNA]</scope>
    <source>
        <strain evidence="8 9">CGMCC 1.12125</strain>
    </source>
</reference>
<evidence type="ECO:0000256" key="4">
    <source>
        <dbReference type="ARBA" id="ARBA00023136"/>
    </source>
</evidence>
<feature type="transmembrane region" description="Helical" evidence="5">
    <location>
        <begin position="415"/>
        <end position="436"/>
    </location>
</feature>
<feature type="transmembrane region" description="Helical" evidence="5">
    <location>
        <begin position="679"/>
        <end position="700"/>
    </location>
</feature>
<evidence type="ECO:0000313" key="8">
    <source>
        <dbReference type="EMBL" id="MFD1587252.1"/>
    </source>
</evidence>
<feature type="transmembrane region" description="Helical" evidence="5">
    <location>
        <begin position="42"/>
        <end position="63"/>
    </location>
</feature>
<accession>A0ABD6CA90</accession>
<feature type="transmembrane region" description="Helical" evidence="5">
    <location>
        <begin position="346"/>
        <end position="372"/>
    </location>
</feature>
<sequence>MAGETLTAYAFVPAIAALPFVSFLISLLFGRYMPKGGALAGIFALAGSLAISIATLLTVAGILPGETAHHATIWHWVSGINTFDLHLGVYIDPLSALMLVIVSLIALLVFIFSLGYMNDEGETGLARYYASLSLFSFSMLAFVFSDNILMAFMFFELVGLCSFLLIGFWFREDGPPSAAKKAFLVTRFGDFFFLIGVVGIFATFGTGLFASVHGDGTTLHSFPHMAEQMLTGGETPEAASEMLSLVPFGAQEWITILGVLVLGGVIGKSAQFPLHTWLPDAMEGPTPVSALIHAATMVAAGVYLVARMYGFYALSPTALAIIALTGGFTALVAATMGVVKQEIKQVLAYSTISQYGYIMLALGSGGYIAAVFHLTTHAVFKALLFLGAGSVIIAMHHNENMWDMGGLKEKMPVTYYAFLSGSLALAGIVPFSGFWSKDEVLFEALIHGLGGNPLFLAAWAMGLLAVFFTGFYTFRMVLLTFHGEPRSDTAEDPHGVRWNVKVPLAVLGILAATIGFINMAPVAKITGAHIDFLHTWLGGSELVADEFGTGLHHYEVVLEEVAGVSAAYPLGELGTMLASAAVSLGLALFGAGLAWMLYSGPEPTEHTNKLGGVKTILMHNYYQDEYQVWLAQGFTLPLARAADRFDQGIIDGVVNGISSVSLFSGDRVRRIQTGVVSNYAALLTLGLTLLLVAFGIVGGWF</sequence>
<feature type="transmembrane region" description="Helical" evidence="5">
    <location>
        <begin position="318"/>
        <end position="339"/>
    </location>
</feature>
<dbReference type="Pfam" id="PF00662">
    <property type="entry name" value="Proton_antipo_N"/>
    <property type="match status" value="1"/>
</dbReference>
<dbReference type="Gene3D" id="1.20.5.2700">
    <property type="match status" value="1"/>
</dbReference>
<feature type="transmembrane region" description="Helical" evidence="5">
    <location>
        <begin position="151"/>
        <end position="170"/>
    </location>
</feature>
<feature type="transmembrane region" description="Helical" evidence="5">
    <location>
        <begin position="128"/>
        <end position="145"/>
    </location>
</feature>
<dbReference type="InterPro" id="IPR003945">
    <property type="entry name" value="NU5C-like"/>
</dbReference>
<dbReference type="NCBIfam" id="NF005141">
    <property type="entry name" value="PRK06590.1"/>
    <property type="match status" value="1"/>
</dbReference>
<feature type="domain" description="NADH:quinone oxidoreductase/Mrp antiporter transmembrane" evidence="6">
    <location>
        <begin position="145"/>
        <end position="445"/>
    </location>
</feature>
<organism evidence="8 9">
    <name type="scientific">Halorientalis brevis</name>
    <dbReference type="NCBI Taxonomy" id="1126241"/>
    <lineage>
        <taxon>Archaea</taxon>
        <taxon>Methanobacteriati</taxon>
        <taxon>Methanobacteriota</taxon>
        <taxon>Stenosarchaea group</taxon>
        <taxon>Halobacteria</taxon>
        <taxon>Halobacteriales</taxon>
        <taxon>Haloarculaceae</taxon>
        <taxon>Halorientalis</taxon>
    </lineage>
</organism>
<keyword evidence="2 5" id="KW-0812">Transmembrane</keyword>
<feature type="domain" description="NADH-Ubiquinone oxidoreductase (complex I) chain 5 N-terminal" evidence="7">
    <location>
        <begin position="76"/>
        <end position="129"/>
    </location>
</feature>
<comment type="subcellular location">
    <subcellularLocation>
        <location evidence="1">Membrane</location>
        <topology evidence="1">Multi-pass membrane protein</topology>
    </subcellularLocation>
</comment>
<feature type="transmembrane region" description="Helical" evidence="5">
    <location>
        <begin position="288"/>
        <end position="306"/>
    </location>
</feature>
<evidence type="ECO:0000259" key="6">
    <source>
        <dbReference type="Pfam" id="PF00361"/>
    </source>
</evidence>
<feature type="transmembrane region" description="Helical" evidence="5">
    <location>
        <begin position="191"/>
        <end position="212"/>
    </location>
</feature>
<dbReference type="PANTHER" id="PTHR42829:SF2">
    <property type="entry name" value="NADH-UBIQUINONE OXIDOREDUCTASE CHAIN 5"/>
    <property type="match status" value="1"/>
</dbReference>
<feature type="transmembrane region" description="Helical" evidence="5">
    <location>
        <begin position="456"/>
        <end position="481"/>
    </location>
</feature>
<comment type="caution">
    <text evidence="8">The sequence shown here is derived from an EMBL/GenBank/DDBJ whole genome shotgun (WGS) entry which is preliminary data.</text>
</comment>
<keyword evidence="9" id="KW-1185">Reference proteome</keyword>
<protein>
    <submittedName>
        <fullName evidence="8">NADH-quinone oxidoreductase subunit L</fullName>
    </submittedName>
</protein>
<dbReference type="InterPro" id="IPR001516">
    <property type="entry name" value="Proton_antipo_N"/>
</dbReference>
<keyword evidence="4 5" id="KW-0472">Membrane</keyword>
<keyword evidence="3 5" id="KW-1133">Transmembrane helix</keyword>
<feature type="transmembrane region" description="Helical" evidence="5">
    <location>
        <begin position="6"/>
        <end position="30"/>
    </location>
</feature>
<dbReference type="AlphaFoldDB" id="A0ABD6CA90"/>
<dbReference type="RefSeq" id="WP_247374245.1">
    <property type="nucleotide sequence ID" value="NZ_JALLGV010000001.1"/>
</dbReference>
<dbReference type="InterPro" id="IPR018393">
    <property type="entry name" value="NADHpl_OxRdtase_5_subgr"/>
</dbReference>
<dbReference type="InterPro" id="IPR001750">
    <property type="entry name" value="ND/Mrp_TM"/>
</dbReference>
<feature type="transmembrane region" description="Helical" evidence="5">
    <location>
        <begin position="94"/>
        <end position="116"/>
    </location>
</feature>
<dbReference type="Pfam" id="PF00361">
    <property type="entry name" value="Proton_antipo_M"/>
    <property type="match status" value="1"/>
</dbReference>
<evidence type="ECO:0000256" key="3">
    <source>
        <dbReference type="ARBA" id="ARBA00022989"/>
    </source>
</evidence>
<feature type="transmembrane region" description="Helical" evidence="5">
    <location>
        <begin position="502"/>
        <end position="523"/>
    </location>
</feature>
<dbReference type="PANTHER" id="PTHR42829">
    <property type="entry name" value="NADH-UBIQUINONE OXIDOREDUCTASE CHAIN 5"/>
    <property type="match status" value="1"/>
</dbReference>
<evidence type="ECO:0000256" key="5">
    <source>
        <dbReference type="SAM" id="Phobius"/>
    </source>
</evidence>
<dbReference type="EMBL" id="JBHUDJ010000003">
    <property type="protein sequence ID" value="MFD1587252.1"/>
    <property type="molecule type" value="Genomic_DNA"/>
</dbReference>
<feature type="transmembrane region" description="Helical" evidence="5">
    <location>
        <begin position="378"/>
        <end position="395"/>
    </location>
</feature>
<evidence type="ECO:0000259" key="7">
    <source>
        <dbReference type="Pfam" id="PF00662"/>
    </source>
</evidence>
<dbReference type="GO" id="GO:0016020">
    <property type="term" value="C:membrane"/>
    <property type="evidence" value="ECO:0007669"/>
    <property type="project" value="UniProtKB-SubCell"/>
</dbReference>
<dbReference type="Proteomes" id="UP001597119">
    <property type="component" value="Unassembled WGS sequence"/>
</dbReference>
<proteinExistence type="predicted"/>
<evidence type="ECO:0000313" key="9">
    <source>
        <dbReference type="Proteomes" id="UP001597119"/>
    </source>
</evidence>
<feature type="transmembrane region" description="Helical" evidence="5">
    <location>
        <begin position="250"/>
        <end position="267"/>
    </location>
</feature>
<name>A0ABD6CA90_9EURY</name>
<evidence type="ECO:0000256" key="1">
    <source>
        <dbReference type="ARBA" id="ARBA00004141"/>
    </source>
</evidence>
<dbReference type="NCBIfam" id="TIGR01974">
    <property type="entry name" value="NDH_I_L"/>
    <property type="match status" value="1"/>
</dbReference>
<dbReference type="PRINTS" id="PR01434">
    <property type="entry name" value="NADHDHGNASE5"/>
</dbReference>
<dbReference type="PRINTS" id="PR01435">
    <property type="entry name" value="NPOXDRDTASE5"/>
</dbReference>
<gene>
    <name evidence="8" type="primary">nuoL</name>
    <name evidence="8" type="ORF">ACFR9U_09670</name>
</gene>
<feature type="transmembrane region" description="Helical" evidence="5">
    <location>
        <begin position="576"/>
        <end position="598"/>
    </location>
</feature>
<evidence type="ECO:0000256" key="2">
    <source>
        <dbReference type="ARBA" id="ARBA00022692"/>
    </source>
</evidence>